<proteinExistence type="predicted"/>
<feature type="transmembrane region" description="Helical" evidence="1">
    <location>
        <begin position="88"/>
        <end position="108"/>
    </location>
</feature>
<comment type="caution">
    <text evidence="2">The sequence shown here is derived from an EMBL/GenBank/DDBJ whole genome shotgun (WGS) entry which is preliminary data.</text>
</comment>
<dbReference type="PANTHER" id="PTHR36840:SF1">
    <property type="entry name" value="BLL5714 PROTEIN"/>
    <property type="match status" value="1"/>
</dbReference>
<keyword evidence="1" id="KW-0472">Membrane</keyword>
<organism evidence="2 3">
    <name type="scientific">Deinococcus oregonensis</name>
    <dbReference type="NCBI Taxonomy" id="1805970"/>
    <lineage>
        <taxon>Bacteria</taxon>
        <taxon>Thermotogati</taxon>
        <taxon>Deinococcota</taxon>
        <taxon>Deinococci</taxon>
        <taxon>Deinococcales</taxon>
        <taxon>Deinococcaceae</taxon>
        <taxon>Deinococcus</taxon>
    </lineage>
</organism>
<dbReference type="Proteomes" id="UP001589733">
    <property type="component" value="Unassembled WGS sequence"/>
</dbReference>
<keyword evidence="1" id="KW-0812">Transmembrane</keyword>
<reference evidence="2 3" key="1">
    <citation type="submission" date="2024-09" db="EMBL/GenBank/DDBJ databases">
        <authorList>
            <person name="Sun Q."/>
            <person name="Mori K."/>
        </authorList>
    </citation>
    <scope>NUCLEOTIDE SEQUENCE [LARGE SCALE GENOMIC DNA]</scope>
    <source>
        <strain evidence="2 3">JCM 13503</strain>
    </source>
</reference>
<protein>
    <submittedName>
        <fullName evidence="2">Low temperature requirement protein A</fullName>
    </submittedName>
</protein>
<keyword evidence="1" id="KW-1133">Transmembrane helix</keyword>
<dbReference type="InterPro" id="IPR010640">
    <property type="entry name" value="Low_temperature_requirement_A"/>
</dbReference>
<sequence>MIGKYRLLWQKPQLHQPGSDAKRVTWLELFYDLIFVVVISRLAHHLAAHPDLNTFIEFVLLFIPVWWVWLSIAYYNERFETFDLSFRAFTFLQMLSVAAIAATAEYGFSKTATGFALSYAFARAV</sequence>
<name>A0ABV6AY72_9DEIO</name>
<dbReference type="RefSeq" id="WP_380007084.1">
    <property type="nucleotide sequence ID" value="NZ_JBHLYR010000022.1"/>
</dbReference>
<dbReference type="PANTHER" id="PTHR36840">
    <property type="entry name" value="BLL5714 PROTEIN"/>
    <property type="match status" value="1"/>
</dbReference>
<dbReference type="Pfam" id="PF06772">
    <property type="entry name" value="LtrA"/>
    <property type="match status" value="1"/>
</dbReference>
<gene>
    <name evidence="2" type="ORF">ACFFLM_06705</name>
</gene>
<keyword evidence="3" id="KW-1185">Reference proteome</keyword>
<feature type="transmembrane region" description="Helical" evidence="1">
    <location>
        <begin position="24"/>
        <end position="43"/>
    </location>
</feature>
<feature type="transmembrane region" description="Helical" evidence="1">
    <location>
        <begin position="55"/>
        <end position="76"/>
    </location>
</feature>
<evidence type="ECO:0000313" key="3">
    <source>
        <dbReference type="Proteomes" id="UP001589733"/>
    </source>
</evidence>
<feature type="non-terminal residue" evidence="2">
    <location>
        <position position="125"/>
    </location>
</feature>
<accession>A0ABV6AY72</accession>
<dbReference type="EMBL" id="JBHLYR010000022">
    <property type="protein sequence ID" value="MFB9991655.1"/>
    <property type="molecule type" value="Genomic_DNA"/>
</dbReference>
<evidence type="ECO:0000313" key="2">
    <source>
        <dbReference type="EMBL" id="MFB9991655.1"/>
    </source>
</evidence>
<evidence type="ECO:0000256" key="1">
    <source>
        <dbReference type="SAM" id="Phobius"/>
    </source>
</evidence>